<evidence type="ECO:0000256" key="4">
    <source>
        <dbReference type="ARBA" id="ARBA00011245"/>
    </source>
</evidence>
<dbReference type="FunFam" id="3.40.630.10:FF:000054">
    <property type="entry name" value="Peptide hydrolase"/>
    <property type="match status" value="1"/>
</dbReference>
<evidence type="ECO:0000256" key="12">
    <source>
        <dbReference type="ARBA" id="ARBA00023049"/>
    </source>
</evidence>
<protein>
    <recommendedName>
        <fullName evidence="14">Peptide hydrolase</fullName>
        <ecNumber evidence="14">3.4.-.-</ecNumber>
    </recommendedName>
</protein>
<comment type="similarity">
    <text evidence="3">Belongs to the peptidase M28 family. M28A subfamily.</text>
</comment>
<evidence type="ECO:0000256" key="1">
    <source>
        <dbReference type="ARBA" id="ARBA00001947"/>
    </source>
</evidence>
<accession>A0A6G1FWJ2</accession>
<comment type="cofactor">
    <cofactor evidence="1">
        <name>Zn(2+)</name>
        <dbReference type="ChEBI" id="CHEBI:29105"/>
    </cofactor>
</comment>
<dbReference type="GO" id="GO:0006508">
    <property type="term" value="P:proteolysis"/>
    <property type="evidence" value="ECO:0007669"/>
    <property type="project" value="UniProtKB-KW"/>
</dbReference>
<dbReference type="Proteomes" id="UP000504638">
    <property type="component" value="Unplaced"/>
</dbReference>
<dbReference type="InterPro" id="IPR041756">
    <property type="entry name" value="M28_SGAP-like"/>
</dbReference>
<reference evidence="17 19" key="1">
    <citation type="submission" date="2020-01" db="EMBL/GenBank/DDBJ databases">
        <authorList>
            <consortium name="DOE Joint Genome Institute"/>
            <person name="Haridas S."/>
            <person name="Albert R."/>
            <person name="Binder M."/>
            <person name="Bloem J."/>
            <person name="Labutti K."/>
            <person name="Salamov A."/>
            <person name="Andreopoulos B."/>
            <person name="Baker S.E."/>
            <person name="Barry K."/>
            <person name="Bills G."/>
            <person name="Bluhm B.H."/>
            <person name="Cannon C."/>
            <person name="Castanera R."/>
            <person name="Culley D.E."/>
            <person name="Daum C."/>
            <person name="Ezra D."/>
            <person name="Gonzalez J.B."/>
            <person name="Henrissat B."/>
            <person name="Kuo A."/>
            <person name="Liang C."/>
            <person name="Lipzen A."/>
            <person name="Lutzoni F."/>
            <person name="Magnuson J."/>
            <person name="Mondo S."/>
            <person name="Nolan M."/>
            <person name="Ohm R."/>
            <person name="Pangilinan J."/>
            <person name="Park H.-J."/>
            <person name="Ramirez L."/>
            <person name="Alfaro M."/>
            <person name="Sun H."/>
            <person name="Tritt A."/>
            <person name="Yoshinaga Y."/>
            <person name="Zwiers L.-H."/>
            <person name="Turgeon B.G."/>
            <person name="Goodwin S.B."/>
            <person name="Spatafora J.W."/>
            <person name="Crous P.W."/>
            <person name="Grigoriev I.V."/>
        </authorList>
    </citation>
    <scope>NUCLEOTIDE SEQUENCE</scope>
    <source>
        <strain evidence="17 19">CBS 781.70</strain>
    </source>
</reference>
<dbReference type="OrthoDB" id="10013407at2759"/>
<dbReference type="EMBL" id="ML975168">
    <property type="protein sequence ID" value="KAF1810153.1"/>
    <property type="molecule type" value="Genomic_DNA"/>
</dbReference>
<evidence type="ECO:0000256" key="14">
    <source>
        <dbReference type="RuleBase" id="RU361240"/>
    </source>
</evidence>
<reference evidence="19" key="2">
    <citation type="submission" date="2020-04" db="EMBL/GenBank/DDBJ databases">
        <authorList>
            <consortium name="NCBI Genome Project"/>
        </authorList>
    </citation>
    <scope>NUCLEOTIDE SEQUENCE</scope>
    <source>
        <strain evidence="19">CBS 781.70</strain>
    </source>
</reference>
<keyword evidence="8 14" id="KW-0479">Metal-binding</keyword>
<keyword evidence="7 14" id="KW-0645">Protease</keyword>
<evidence type="ECO:0000256" key="5">
    <source>
        <dbReference type="ARBA" id="ARBA00022438"/>
    </source>
</evidence>
<evidence type="ECO:0000256" key="2">
    <source>
        <dbReference type="ARBA" id="ARBA00004613"/>
    </source>
</evidence>
<dbReference type="GO" id="GO:0046872">
    <property type="term" value="F:metal ion binding"/>
    <property type="evidence" value="ECO:0007669"/>
    <property type="project" value="UniProtKB-KW"/>
</dbReference>
<comment type="subcellular location">
    <subcellularLocation>
        <location evidence="2">Secreted</location>
    </subcellularLocation>
</comment>
<evidence type="ECO:0000313" key="18">
    <source>
        <dbReference type="Proteomes" id="UP000504638"/>
    </source>
</evidence>
<dbReference type="EC" id="3.4.-.-" evidence="14"/>
<evidence type="ECO:0000259" key="16">
    <source>
        <dbReference type="Pfam" id="PF04389"/>
    </source>
</evidence>
<feature type="domain" description="Peptidase M28" evidence="16">
    <location>
        <begin position="247"/>
        <end position="461"/>
    </location>
</feature>
<dbReference type="InterPro" id="IPR046450">
    <property type="entry name" value="PA_dom_sf"/>
</dbReference>
<organism evidence="17">
    <name type="scientific">Eremomyces bilateralis CBS 781.70</name>
    <dbReference type="NCBI Taxonomy" id="1392243"/>
    <lineage>
        <taxon>Eukaryota</taxon>
        <taxon>Fungi</taxon>
        <taxon>Dikarya</taxon>
        <taxon>Ascomycota</taxon>
        <taxon>Pezizomycotina</taxon>
        <taxon>Dothideomycetes</taxon>
        <taxon>Dothideomycetes incertae sedis</taxon>
        <taxon>Eremomycetales</taxon>
        <taxon>Eremomycetaceae</taxon>
        <taxon>Eremomyces</taxon>
    </lineage>
</organism>
<comment type="subunit">
    <text evidence="4">Monomer.</text>
</comment>
<dbReference type="SUPFAM" id="SSF53187">
    <property type="entry name" value="Zn-dependent exopeptidases"/>
    <property type="match status" value="1"/>
</dbReference>
<dbReference type="PANTHER" id="PTHR12147">
    <property type="entry name" value="METALLOPEPTIDASE M28 FAMILY MEMBER"/>
    <property type="match status" value="1"/>
</dbReference>
<sequence>MFRQLGILALAATATFAQDVDNEGADVHAEFWKKPWASSKGLQHLVKEKSLLDCAQTLEDFAYATEGRNRLAGSKGHNDTVDFLYKELSKLNYYNVTLQPWSALIQESGDANFTLDGEKQSTSIFSYSPSGNATSPLVIVDNLGCEASDYPAELSGKIALISRGECEFGAKSVSAGLAGAVGAVIYNNVPGDLNGTLGVPSPDRPYVPTVGLSQEAGAAVIAKIQGGAEVIGELSTYSVIKETFTNNVLATTKGGDQDNILAVGAHSDSVAEGPGINDDGSGICGLLEVAKDLARFKTKNAVRFGWWSGEEEGLLGSTYYVATLSEPEAAKIKAYLNFDMIASPNYYYAIYDGDGSTFNLTGPPGSAELEHFFEDFYTKKGLNFTATEFDGRSDYGPFLDVGIASGGTFTGAEGIKTEEEAAQFGGEAGVPYDVNYHQAGDNVTNLALDAFEVNTKGIAAAVGTYSISFEGLNLNTTTVARRGAPAARLAKRWNKQLLKRNFDLQTARRRYADKKCGSKSHDYHLYK</sequence>
<keyword evidence="11 14" id="KW-0862">Zinc</keyword>
<dbReference type="Gene3D" id="3.40.630.10">
    <property type="entry name" value="Zn peptidases"/>
    <property type="match status" value="1"/>
</dbReference>
<dbReference type="CDD" id="cd03876">
    <property type="entry name" value="M28_SGAP_like"/>
    <property type="match status" value="1"/>
</dbReference>
<feature type="domain" description="PA" evidence="15">
    <location>
        <begin position="134"/>
        <end position="219"/>
    </location>
</feature>
<dbReference type="InterPro" id="IPR003137">
    <property type="entry name" value="PA_domain"/>
</dbReference>
<dbReference type="RefSeq" id="XP_033531784.1">
    <property type="nucleotide sequence ID" value="XM_033681465.1"/>
</dbReference>
<evidence type="ECO:0000256" key="7">
    <source>
        <dbReference type="ARBA" id="ARBA00022670"/>
    </source>
</evidence>
<name>A0A6G1FWJ2_9PEZI</name>
<evidence type="ECO:0000256" key="11">
    <source>
        <dbReference type="ARBA" id="ARBA00022833"/>
    </source>
</evidence>
<proteinExistence type="inferred from homology"/>
<gene>
    <name evidence="17 19" type="ORF">P152DRAFT_475988</name>
</gene>
<dbReference type="GO" id="GO:0005576">
    <property type="term" value="C:extracellular region"/>
    <property type="evidence" value="ECO:0007669"/>
    <property type="project" value="UniProtKB-SubCell"/>
</dbReference>
<dbReference type="InterPro" id="IPR007484">
    <property type="entry name" value="Peptidase_M28"/>
</dbReference>
<evidence type="ECO:0000256" key="6">
    <source>
        <dbReference type="ARBA" id="ARBA00022525"/>
    </source>
</evidence>
<dbReference type="Gene3D" id="3.50.30.30">
    <property type="match status" value="1"/>
</dbReference>
<evidence type="ECO:0000259" key="15">
    <source>
        <dbReference type="Pfam" id="PF02225"/>
    </source>
</evidence>
<dbReference type="GO" id="GO:0008235">
    <property type="term" value="F:metalloexopeptidase activity"/>
    <property type="evidence" value="ECO:0007669"/>
    <property type="project" value="InterPro"/>
</dbReference>
<keyword evidence="5" id="KW-0031">Aminopeptidase</keyword>
<keyword evidence="10 14" id="KW-0378">Hydrolase</keyword>
<dbReference type="InterPro" id="IPR045175">
    <property type="entry name" value="M28_fam"/>
</dbReference>
<dbReference type="Pfam" id="PF04389">
    <property type="entry name" value="Peptidase_M28"/>
    <property type="match status" value="1"/>
</dbReference>
<evidence type="ECO:0000256" key="13">
    <source>
        <dbReference type="ARBA" id="ARBA00023180"/>
    </source>
</evidence>
<dbReference type="AlphaFoldDB" id="A0A6G1FWJ2"/>
<dbReference type="Pfam" id="PF02225">
    <property type="entry name" value="PA"/>
    <property type="match status" value="1"/>
</dbReference>
<evidence type="ECO:0000256" key="3">
    <source>
        <dbReference type="ARBA" id="ARBA00005957"/>
    </source>
</evidence>
<dbReference type="SUPFAM" id="SSF52025">
    <property type="entry name" value="PA domain"/>
    <property type="match status" value="1"/>
</dbReference>
<feature type="signal peptide" evidence="14">
    <location>
        <begin position="1"/>
        <end position="17"/>
    </location>
</feature>
<evidence type="ECO:0000313" key="17">
    <source>
        <dbReference type="EMBL" id="KAF1810153.1"/>
    </source>
</evidence>
<keyword evidence="6" id="KW-0964">Secreted</keyword>
<dbReference type="FunFam" id="3.50.30.30:FF:000030">
    <property type="entry name" value="Peptide hydrolase"/>
    <property type="match status" value="1"/>
</dbReference>
<reference evidence="19" key="3">
    <citation type="submission" date="2025-04" db="UniProtKB">
        <authorList>
            <consortium name="RefSeq"/>
        </authorList>
    </citation>
    <scope>IDENTIFICATION</scope>
    <source>
        <strain evidence="19">CBS 781.70</strain>
    </source>
</reference>
<dbReference type="PANTHER" id="PTHR12147:SF57">
    <property type="entry name" value="PEPTIDE HYDROLASE"/>
    <property type="match status" value="1"/>
</dbReference>
<keyword evidence="12" id="KW-0482">Metalloprotease</keyword>
<evidence type="ECO:0000256" key="10">
    <source>
        <dbReference type="ARBA" id="ARBA00022801"/>
    </source>
</evidence>
<evidence type="ECO:0000256" key="8">
    <source>
        <dbReference type="ARBA" id="ARBA00022723"/>
    </source>
</evidence>
<dbReference type="CDD" id="cd02130">
    <property type="entry name" value="PA_ScAPY_like"/>
    <property type="match status" value="1"/>
</dbReference>
<dbReference type="GeneID" id="54422035"/>
<feature type="chain" id="PRO_5044517650" description="Peptide hydrolase" evidence="14">
    <location>
        <begin position="18"/>
        <end position="527"/>
    </location>
</feature>
<keyword evidence="13" id="KW-0325">Glycoprotein</keyword>
<evidence type="ECO:0000256" key="9">
    <source>
        <dbReference type="ARBA" id="ARBA00022729"/>
    </source>
</evidence>
<keyword evidence="9 14" id="KW-0732">Signal</keyword>
<keyword evidence="18" id="KW-1185">Reference proteome</keyword>
<dbReference type="GO" id="GO:0004177">
    <property type="term" value="F:aminopeptidase activity"/>
    <property type="evidence" value="ECO:0007669"/>
    <property type="project" value="UniProtKB-KW"/>
</dbReference>
<evidence type="ECO:0000313" key="19">
    <source>
        <dbReference type="RefSeq" id="XP_033531784.1"/>
    </source>
</evidence>